<keyword evidence="1" id="KW-1133">Transmembrane helix</keyword>
<evidence type="ECO:0000256" key="1">
    <source>
        <dbReference type="SAM" id="Phobius"/>
    </source>
</evidence>
<dbReference type="InterPro" id="IPR025356">
    <property type="entry name" value="DUF4260"/>
</dbReference>
<feature type="transmembrane region" description="Helical" evidence="1">
    <location>
        <begin position="92"/>
        <end position="117"/>
    </location>
</feature>
<dbReference type="AlphaFoldDB" id="A0A846ZIC5"/>
<dbReference type="Pfam" id="PF14079">
    <property type="entry name" value="DUF4260"/>
    <property type="match status" value="1"/>
</dbReference>
<accession>A0A846ZIC5</accession>
<reference evidence="2 3" key="1">
    <citation type="journal article" date="2017" name="Int. J. Syst. Evol. Microbiol.">
        <title>Oleiagrimonas citrea sp. nov., a marine bacterium isolated from tidal flat sediment and emended description of the genus Oleiagrimonas Fang et al. 2015 and Oleiagrimonas soli.</title>
        <authorList>
            <person name="Yang S.H."/>
            <person name="Seo H.S."/>
            <person name="Seong C.N."/>
            <person name="Kwon K.K."/>
        </authorList>
    </citation>
    <scope>NUCLEOTIDE SEQUENCE [LARGE SCALE GENOMIC DNA]</scope>
    <source>
        <strain evidence="2 3">MEBiC09124</strain>
    </source>
</reference>
<protein>
    <submittedName>
        <fullName evidence="2">DUF4260 domain-containing protein</fullName>
    </submittedName>
</protein>
<sequence>MTAAPENARTPNLGRNVVNGAVSGGVRILLRAEGACALAAAVLAYARFGHGWGMFALFFLTPDLSFLGYLAGPETGAVSYNFAHSFVGALTTLAAGALLSLSVLVTAGLIWVAHIGFDRALGYGLKYPDGFALTHPGRIGRARTGG</sequence>
<keyword evidence="3" id="KW-1185">Reference proteome</keyword>
<evidence type="ECO:0000313" key="2">
    <source>
        <dbReference type="EMBL" id="NKZ38115.1"/>
    </source>
</evidence>
<name>A0A846ZIC5_9GAMM</name>
<evidence type="ECO:0000313" key="3">
    <source>
        <dbReference type="Proteomes" id="UP000541636"/>
    </source>
</evidence>
<dbReference type="RefSeq" id="WP_168608548.1">
    <property type="nucleotide sequence ID" value="NZ_JAAZQD010000002.1"/>
</dbReference>
<dbReference type="Proteomes" id="UP000541636">
    <property type="component" value="Unassembled WGS sequence"/>
</dbReference>
<gene>
    <name evidence="2" type="ORF">HF690_04005</name>
</gene>
<keyword evidence="1" id="KW-0472">Membrane</keyword>
<dbReference type="EMBL" id="JAAZQD010000002">
    <property type="protein sequence ID" value="NKZ38115.1"/>
    <property type="molecule type" value="Genomic_DNA"/>
</dbReference>
<proteinExistence type="predicted"/>
<feature type="transmembrane region" description="Helical" evidence="1">
    <location>
        <begin position="53"/>
        <end position="72"/>
    </location>
</feature>
<organism evidence="2 3">
    <name type="scientific">Oleiagrimonas citrea</name>
    <dbReference type="NCBI Taxonomy" id="1665687"/>
    <lineage>
        <taxon>Bacteria</taxon>
        <taxon>Pseudomonadati</taxon>
        <taxon>Pseudomonadota</taxon>
        <taxon>Gammaproteobacteria</taxon>
        <taxon>Lysobacterales</taxon>
        <taxon>Rhodanobacteraceae</taxon>
        <taxon>Oleiagrimonas</taxon>
    </lineage>
</organism>
<keyword evidence="1" id="KW-0812">Transmembrane</keyword>
<comment type="caution">
    <text evidence="2">The sequence shown here is derived from an EMBL/GenBank/DDBJ whole genome shotgun (WGS) entry which is preliminary data.</text>
</comment>